<protein>
    <recommendedName>
        <fullName evidence="3">DRBM domain-containing protein</fullName>
    </recommendedName>
</protein>
<dbReference type="Gene3D" id="3.30.160.20">
    <property type="match status" value="1"/>
</dbReference>
<sequence length="86" mass="9093">MSSRSSSASSSGFRDNRTRLNDWCQSRRPQVHPVYSDNLSGGRGGSGFEATVSIGGQAKGSGHGNTKKDAHENAAASAIAFMRIQH</sequence>
<evidence type="ECO:0000256" key="2">
    <source>
        <dbReference type="SAM" id="MobiDB-lite"/>
    </source>
</evidence>
<dbReference type="Pfam" id="PF00035">
    <property type="entry name" value="dsrm"/>
    <property type="match status" value="1"/>
</dbReference>
<gene>
    <name evidence="4" type="ORF">BDV98DRAFT_603830</name>
</gene>
<dbReference type="EMBL" id="ML178822">
    <property type="protein sequence ID" value="TFL02672.1"/>
    <property type="molecule type" value="Genomic_DNA"/>
</dbReference>
<dbReference type="CDD" id="cd00048">
    <property type="entry name" value="DSRM_SF"/>
    <property type="match status" value="1"/>
</dbReference>
<feature type="region of interest" description="Disordered" evidence="2">
    <location>
        <begin position="1"/>
        <end position="70"/>
    </location>
</feature>
<evidence type="ECO:0000313" key="4">
    <source>
        <dbReference type="EMBL" id="TFL02672.1"/>
    </source>
</evidence>
<dbReference type="Proteomes" id="UP000305067">
    <property type="component" value="Unassembled WGS sequence"/>
</dbReference>
<evidence type="ECO:0000256" key="1">
    <source>
        <dbReference type="PROSITE-ProRule" id="PRU00266"/>
    </source>
</evidence>
<dbReference type="InterPro" id="IPR014720">
    <property type="entry name" value="dsRBD_dom"/>
</dbReference>
<feature type="domain" description="DRBM" evidence="3">
    <location>
        <begin position="15"/>
        <end position="84"/>
    </location>
</feature>
<keyword evidence="5" id="KW-1185">Reference proteome</keyword>
<keyword evidence="1" id="KW-0694">RNA-binding</keyword>
<organism evidence="4 5">
    <name type="scientific">Pterulicium gracile</name>
    <dbReference type="NCBI Taxonomy" id="1884261"/>
    <lineage>
        <taxon>Eukaryota</taxon>
        <taxon>Fungi</taxon>
        <taxon>Dikarya</taxon>
        <taxon>Basidiomycota</taxon>
        <taxon>Agaricomycotina</taxon>
        <taxon>Agaricomycetes</taxon>
        <taxon>Agaricomycetidae</taxon>
        <taxon>Agaricales</taxon>
        <taxon>Pleurotineae</taxon>
        <taxon>Pterulaceae</taxon>
        <taxon>Pterulicium</taxon>
    </lineage>
</organism>
<feature type="compositionally biased region" description="Low complexity" evidence="2">
    <location>
        <begin position="1"/>
        <end position="11"/>
    </location>
</feature>
<dbReference type="SMART" id="SM00358">
    <property type="entry name" value="DSRM"/>
    <property type="match status" value="1"/>
</dbReference>
<accession>A0A5C3QLM8</accession>
<evidence type="ECO:0000259" key="3">
    <source>
        <dbReference type="PROSITE" id="PS50137"/>
    </source>
</evidence>
<dbReference type="SUPFAM" id="SSF54768">
    <property type="entry name" value="dsRNA-binding domain-like"/>
    <property type="match status" value="1"/>
</dbReference>
<reference evidence="4 5" key="1">
    <citation type="journal article" date="2019" name="Nat. Ecol. Evol.">
        <title>Megaphylogeny resolves global patterns of mushroom evolution.</title>
        <authorList>
            <person name="Varga T."/>
            <person name="Krizsan K."/>
            <person name="Foldi C."/>
            <person name="Dima B."/>
            <person name="Sanchez-Garcia M."/>
            <person name="Sanchez-Ramirez S."/>
            <person name="Szollosi G.J."/>
            <person name="Szarkandi J.G."/>
            <person name="Papp V."/>
            <person name="Albert L."/>
            <person name="Andreopoulos W."/>
            <person name="Angelini C."/>
            <person name="Antonin V."/>
            <person name="Barry K.W."/>
            <person name="Bougher N.L."/>
            <person name="Buchanan P."/>
            <person name="Buyck B."/>
            <person name="Bense V."/>
            <person name="Catcheside P."/>
            <person name="Chovatia M."/>
            <person name="Cooper J."/>
            <person name="Damon W."/>
            <person name="Desjardin D."/>
            <person name="Finy P."/>
            <person name="Geml J."/>
            <person name="Haridas S."/>
            <person name="Hughes K."/>
            <person name="Justo A."/>
            <person name="Karasinski D."/>
            <person name="Kautmanova I."/>
            <person name="Kiss B."/>
            <person name="Kocsube S."/>
            <person name="Kotiranta H."/>
            <person name="LaButti K.M."/>
            <person name="Lechner B.E."/>
            <person name="Liimatainen K."/>
            <person name="Lipzen A."/>
            <person name="Lukacs Z."/>
            <person name="Mihaltcheva S."/>
            <person name="Morgado L.N."/>
            <person name="Niskanen T."/>
            <person name="Noordeloos M.E."/>
            <person name="Ohm R.A."/>
            <person name="Ortiz-Santana B."/>
            <person name="Ovrebo C."/>
            <person name="Racz N."/>
            <person name="Riley R."/>
            <person name="Savchenko A."/>
            <person name="Shiryaev A."/>
            <person name="Soop K."/>
            <person name="Spirin V."/>
            <person name="Szebenyi C."/>
            <person name="Tomsovsky M."/>
            <person name="Tulloss R.E."/>
            <person name="Uehling J."/>
            <person name="Grigoriev I.V."/>
            <person name="Vagvolgyi C."/>
            <person name="Papp T."/>
            <person name="Martin F.M."/>
            <person name="Miettinen O."/>
            <person name="Hibbett D.S."/>
            <person name="Nagy L.G."/>
        </authorList>
    </citation>
    <scope>NUCLEOTIDE SEQUENCE [LARGE SCALE GENOMIC DNA]</scope>
    <source>
        <strain evidence="4 5">CBS 309.79</strain>
    </source>
</reference>
<proteinExistence type="predicted"/>
<evidence type="ECO:0000313" key="5">
    <source>
        <dbReference type="Proteomes" id="UP000305067"/>
    </source>
</evidence>
<dbReference type="PROSITE" id="PS50137">
    <property type="entry name" value="DS_RBD"/>
    <property type="match status" value="1"/>
</dbReference>
<dbReference type="AlphaFoldDB" id="A0A5C3QLM8"/>
<name>A0A5C3QLM8_9AGAR</name>
<dbReference type="GO" id="GO:0003723">
    <property type="term" value="F:RNA binding"/>
    <property type="evidence" value="ECO:0007669"/>
    <property type="project" value="UniProtKB-UniRule"/>
</dbReference>